<reference evidence="1 2" key="1">
    <citation type="journal article" date="2021" name="Sci. Rep.">
        <title>The distribution of antibiotic resistance genes in chicken gut microbiota commensals.</title>
        <authorList>
            <person name="Juricova H."/>
            <person name="Matiasovicova J."/>
            <person name="Kubasova T."/>
            <person name="Cejkova D."/>
            <person name="Rychlik I."/>
        </authorList>
    </citation>
    <scope>NUCLEOTIDE SEQUENCE [LARGE SCALE GENOMIC DNA]</scope>
    <source>
        <strain evidence="1 2">An564</strain>
    </source>
</reference>
<dbReference type="Proteomes" id="UP000724149">
    <property type="component" value="Unassembled WGS sequence"/>
</dbReference>
<organism evidence="1 2">
    <name type="scientific">Hydrogenoanaerobacterium saccharovorans</name>
    <dbReference type="NCBI Taxonomy" id="474960"/>
    <lineage>
        <taxon>Bacteria</taxon>
        <taxon>Bacillati</taxon>
        <taxon>Bacillota</taxon>
        <taxon>Clostridia</taxon>
        <taxon>Eubacteriales</taxon>
        <taxon>Oscillospiraceae</taxon>
        <taxon>Hydrogenoanaerobacterium</taxon>
    </lineage>
</organism>
<proteinExistence type="predicted"/>
<accession>A0ABS2GN88</accession>
<evidence type="ECO:0000313" key="1">
    <source>
        <dbReference type="EMBL" id="MBM6923416.1"/>
    </source>
</evidence>
<name>A0ABS2GN88_9FIRM</name>
<comment type="caution">
    <text evidence="1">The sequence shown here is derived from an EMBL/GenBank/DDBJ whole genome shotgun (WGS) entry which is preliminary data.</text>
</comment>
<dbReference type="RefSeq" id="WP_204720989.1">
    <property type="nucleotide sequence ID" value="NZ_JACSNR010000006.1"/>
</dbReference>
<protein>
    <submittedName>
        <fullName evidence="1">Uncharacterized protein</fullName>
    </submittedName>
</protein>
<sequence>MERNQSLIDGIANNDRRVKEVEKARSKRAGLPRRKNFHSGAVEGCKTRVGGTKNARQARPAEEVPVIGRLMSRSKKRHLEWTFFLDENGRRQYNKFCKGCVHPCKQSFGMMAIVLPTLSFSLFSKVRELRLKTGEGTDQDGFFRDLLYDFIYEPAAPI</sequence>
<gene>
    <name evidence="1" type="ORF">H9X81_06910</name>
</gene>
<keyword evidence="2" id="KW-1185">Reference proteome</keyword>
<evidence type="ECO:0000313" key="2">
    <source>
        <dbReference type="Proteomes" id="UP000724149"/>
    </source>
</evidence>
<dbReference type="EMBL" id="JACSNR010000006">
    <property type="protein sequence ID" value="MBM6923416.1"/>
    <property type="molecule type" value="Genomic_DNA"/>
</dbReference>